<reference evidence="4 5" key="1">
    <citation type="submission" date="2017-10" db="EMBL/GenBank/DDBJ databases">
        <title>Draft genome of Longimonas halophila.</title>
        <authorList>
            <person name="Goh K.M."/>
            <person name="Shamsir M.S."/>
            <person name="Lim S.W."/>
        </authorList>
    </citation>
    <scope>NUCLEOTIDE SEQUENCE [LARGE SCALE GENOMIC DNA]</scope>
    <source>
        <strain evidence="4 5">KCTC 42399</strain>
    </source>
</reference>
<evidence type="ECO:0000256" key="2">
    <source>
        <dbReference type="ARBA" id="ARBA00022801"/>
    </source>
</evidence>
<comment type="caution">
    <text evidence="4">The sequence shown here is derived from an EMBL/GenBank/DDBJ whole genome shotgun (WGS) entry which is preliminary data.</text>
</comment>
<dbReference type="RefSeq" id="WP_098062796.1">
    <property type="nucleotide sequence ID" value="NZ_PDEP01000011.1"/>
</dbReference>
<keyword evidence="2" id="KW-0378">Hydrolase</keyword>
<dbReference type="CDD" id="cd03443">
    <property type="entry name" value="PaaI_thioesterase"/>
    <property type="match status" value="1"/>
</dbReference>
<dbReference type="InterPro" id="IPR006683">
    <property type="entry name" value="Thioestr_dom"/>
</dbReference>
<evidence type="ECO:0000259" key="3">
    <source>
        <dbReference type="Pfam" id="PF03061"/>
    </source>
</evidence>
<dbReference type="GO" id="GO:0005829">
    <property type="term" value="C:cytosol"/>
    <property type="evidence" value="ECO:0007669"/>
    <property type="project" value="TreeGrafter"/>
</dbReference>
<dbReference type="PANTHER" id="PTHR43240:SF5">
    <property type="entry name" value="1,4-DIHYDROXY-2-NAPHTHOYL-COA THIOESTERASE 1"/>
    <property type="match status" value="1"/>
</dbReference>
<name>A0A2H3NR06_9BACT</name>
<dbReference type="EMBL" id="PDEP01000011">
    <property type="protein sequence ID" value="PEN05734.1"/>
    <property type="molecule type" value="Genomic_DNA"/>
</dbReference>
<keyword evidence="5" id="KW-1185">Reference proteome</keyword>
<accession>A0A2H3NR06</accession>
<dbReference type="NCBIfam" id="TIGR00369">
    <property type="entry name" value="unchar_dom_1"/>
    <property type="match status" value="1"/>
</dbReference>
<dbReference type="Gene3D" id="3.10.129.10">
    <property type="entry name" value="Hotdog Thioesterase"/>
    <property type="match status" value="1"/>
</dbReference>
<dbReference type="AlphaFoldDB" id="A0A2H3NR06"/>
<evidence type="ECO:0000256" key="1">
    <source>
        <dbReference type="ARBA" id="ARBA00008324"/>
    </source>
</evidence>
<evidence type="ECO:0000313" key="4">
    <source>
        <dbReference type="EMBL" id="PEN05734.1"/>
    </source>
</evidence>
<dbReference type="InterPro" id="IPR003736">
    <property type="entry name" value="PAAI_dom"/>
</dbReference>
<dbReference type="PANTHER" id="PTHR43240">
    <property type="entry name" value="1,4-DIHYDROXY-2-NAPHTHOYL-COA THIOESTERASE 1"/>
    <property type="match status" value="1"/>
</dbReference>
<dbReference type="SUPFAM" id="SSF54637">
    <property type="entry name" value="Thioesterase/thiol ester dehydrase-isomerase"/>
    <property type="match status" value="1"/>
</dbReference>
<organism evidence="4 5">
    <name type="scientific">Longimonas halophila</name>
    <dbReference type="NCBI Taxonomy" id="1469170"/>
    <lineage>
        <taxon>Bacteria</taxon>
        <taxon>Pseudomonadati</taxon>
        <taxon>Rhodothermota</taxon>
        <taxon>Rhodothermia</taxon>
        <taxon>Rhodothermales</taxon>
        <taxon>Salisaetaceae</taxon>
        <taxon>Longimonas</taxon>
    </lineage>
</organism>
<evidence type="ECO:0000313" key="5">
    <source>
        <dbReference type="Proteomes" id="UP000221024"/>
    </source>
</evidence>
<dbReference type="InterPro" id="IPR029069">
    <property type="entry name" value="HotDog_dom_sf"/>
</dbReference>
<protein>
    <submittedName>
        <fullName evidence="4">Esterase</fullName>
    </submittedName>
</protein>
<proteinExistence type="inferred from homology"/>
<comment type="similarity">
    <text evidence="1">Belongs to the thioesterase PaaI family.</text>
</comment>
<dbReference type="Proteomes" id="UP000221024">
    <property type="component" value="Unassembled WGS sequence"/>
</dbReference>
<dbReference type="GO" id="GO:0061522">
    <property type="term" value="F:1,4-dihydroxy-2-naphthoyl-CoA thioesterase activity"/>
    <property type="evidence" value="ECO:0007669"/>
    <property type="project" value="TreeGrafter"/>
</dbReference>
<feature type="domain" description="Thioesterase" evidence="3">
    <location>
        <begin position="43"/>
        <end position="120"/>
    </location>
</feature>
<gene>
    <name evidence="4" type="ORF">CRI93_11545</name>
</gene>
<dbReference type="OrthoDB" id="9798208at2"/>
<sequence>MSEKPLPPSMGGAAELLQISFDVLTASRVEAHMPVTPDHHQPFGQLHGGVSVVLAESAASVGGYLAAPTDKTAVGIEINANHMRAVSEGTVHAVAEPLHVGTSTHVWDVKIRDAEDRLVCVARCTLAIMPLPPA</sequence>
<dbReference type="Pfam" id="PF03061">
    <property type="entry name" value="4HBT"/>
    <property type="match status" value="1"/>
</dbReference>